<name>B1FR69_9BURK</name>
<evidence type="ECO:0000256" key="1">
    <source>
        <dbReference type="SAM" id="MobiDB-lite"/>
    </source>
</evidence>
<sequence>MLTFPVSVALRSVSVCALTATVETVVTTSPDVPRPPHVVCPDDGSFDVAYCTAARSRALAWKLRLAAIVPSLTTTRCMPSSTIVDSVDNRCCATRSRARGSTTDSSVWASNAPSAAPKSASHAGAGAASSSLGRTAGARRYSPPSCISVTSCGYCSTSHARACPSVTFSCANWSSGLATAPTRSAKLSTCLIELSTIASYVPCTRLATKVGKSIASASAAARRPMASVAFSLGGADAPGPPAGAACGNAPSCLAGSPDPELSTISRPNASRASATAGVIAPRGGGGGMWRAIARVPRGQAGCSSRAAGCVPLDGSGGAPSAPCTVWKRPSPFSVTSVTPT</sequence>
<evidence type="ECO:0000313" key="3">
    <source>
        <dbReference type="EMBL" id="EDS99953.1"/>
    </source>
</evidence>
<dbReference type="Proteomes" id="UP000005463">
    <property type="component" value="Unassembled WGS sequence"/>
</dbReference>
<feature type="compositionally biased region" description="Low complexity" evidence="1">
    <location>
        <begin position="109"/>
        <end position="127"/>
    </location>
</feature>
<dbReference type="EMBL" id="ABLC01000381">
    <property type="protein sequence ID" value="EDS99953.1"/>
    <property type="molecule type" value="Genomic_DNA"/>
</dbReference>
<organism evidence="3 4">
    <name type="scientific">Burkholderia ambifaria IOP40-10</name>
    <dbReference type="NCBI Taxonomy" id="396596"/>
    <lineage>
        <taxon>Bacteria</taxon>
        <taxon>Pseudomonadati</taxon>
        <taxon>Pseudomonadota</taxon>
        <taxon>Betaproteobacteria</taxon>
        <taxon>Burkholderiales</taxon>
        <taxon>Burkholderiaceae</taxon>
        <taxon>Burkholderia</taxon>
        <taxon>Burkholderia cepacia complex</taxon>
    </lineage>
</organism>
<evidence type="ECO:0000313" key="4">
    <source>
        <dbReference type="Proteomes" id="UP000005463"/>
    </source>
</evidence>
<evidence type="ECO:0000256" key="2">
    <source>
        <dbReference type="SAM" id="SignalP"/>
    </source>
</evidence>
<reference evidence="3 4" key="1">
    <citation type="submission" date="2008-03" db="EMBL/GenBank/DDBJ databases">
        <title>Sequencing of the draft genome and assembly of Burkholderia ambifaria IOP40-10.</title>
        <authorList>
            <consortium name="US DOE Joint Genome Institute (JGI-PGF)"/>
            <person name="Copeland A."/>
            <person name="Lucas S."/>
            <person name="Lapidus A."/>
            <person name="Glavina del Rio T."/>
            <person name="Dalin E."/>
            <person name="Tice H."/>
            <person name="Bruce D."/>
            <person name="Goodwin L."/>
            <person name="Pitluck S."/>
            <person name="Larimer F."/>
            <person name="Land M.L."/>
            <person name="Hauser L."/>
            <person name="Tiedje J."/>
            <person name="Richardson P."/>
        </authorList>
    </citation>
    <scope>NUCLEOTIDE SEQUENCE [LARGE SCALE GENOMIC DNA]</scope>
    <source>
        <strain evidence="3 4">IOP40-10</strain>
    </source>
</reference>
<feature type="chain" id="PRO_5002761835" description="Secreted protein" evidence="2">
    <location>
        <begin position="18"/>
        <end position="340"/>
    </location>
</feature>
<dbReference type="AlphaFoldDB" id="B1FR69"/>
<comment type="caution">
    <text evidence="3">The sequence shown here is derived from an EMBL/GenBank/DDBJ whole genome shotgun (WGS) entry which is preliminary data.</text>
</comment>
<feature type="signal peptide" evidence="2">
    <location>
        <begin position="1"/>
        <end position="17"/>
    </location>
</feature>
<protein>
    <recommendedName>
        <fullName evidence="5">Secreted protein</fullName>
    </recommendedName>
</protein>
<feature type="region of interest" description="Disordered" evidence="1">
    <location>
        <begin position="103"/>
        <end position="127"/>
    </location>
</feature>
<accession>B1FR69</accession>
<evidence type="ECO:0008006" key="5">
    <source>
        <dbReference type="Google" id="ProtNLM"/>
    </source>
</evidence>
<gene>
    <name evidence="3" type="ORF">BamIOP4010DRAFT_6530</name>
</gene>
<proteinExistence type="predicted"/>
<keyword evidence="2" id="KW-0732">Signal</keyword>